<evidence type="ECO:0000259" key="2">
    <source>
        <dbReference type="SMART" id="SM01017"/>
    </source>
</evidence>
<feature type="region of interest" description="Disordered" evidence="1">
    <location>
        <begin position="439"/>
        <end position="521"/>
    </location>
</feature>
<keyword evidence="4" id="KW-1185">Reference proteome</keyword>
<comment type="caution">
    <text evidence="3">The sequence shown here is derived from an EMBL/GenBank/DDBJ whole genome shotgun (WGS) entry which is preliminary data.</text>
</comment>
<gene>
    <name evidence="3" type="ORF">GSI_01586</name>
</gene>
<accession>A0A2G8SQ84</accession>
<feature type="compositionally biased region" description="Low complexity" evidence="1">
    <location>
        <begin position="669"/>
        <end position="683"/>
    </location>
</feature>
<organism evidence="3 4">
    <name type="scientific">Ganoderma sinense ZZ0214-1</name>
    <dbReference type="NCBI Taxonomy" id="1077348"/>
    <lineage>
        <taxon>Eukaryota</taxon>
        <taxon>Fungi</taxon>
        <taxon>Dikarya</taxon>
        <taxon>Basidiomycota</taxon>
        <taxon>Agaricomycotina</taxon>
        <taxon>Agaricomycetes</taxon>
        <taxon>Polyporales</taxon>
        <taxon>Polyporaceae</taxon>
        <taxon>Ganoderma</taxon>
    </lineage>
</organism>
<evidence type="ECO:0000313" key="4">
    <source>
        <dbReference type="Proteomes" id="UP000230002"/>
    </source>
</evidence>
<proteinExistence type="predicted"/>
<evidence type="ECO:0000313" key="3">
    <source>
        <dbReference type="EMBL" id="PIL35926.1"/>
    </source>
</evidence>
<feature type="region of interest" description="Disordered" evidence="1">
    <location>
        <begin position="391"/>
        <end position="419"/>
    </location>
</feature>
<feature type="region of interest" description="Disordered" evidence="1">
    <location>
        <begin position="108"/>
        <end position="231"/>
    </location>
</feature>
<feature type="domain" description="Arrestin C-terminal-like" evidence="2">
    <location>
        <begin position="21"/>
        <end position="290"/>
    </location>
</feature>
<protein>
    <recommendedName>
        <fullName evidence="2">Arrestin C-terminal-like domain-containing protein</fullName>
    </recommendedName>
</protein>
<feature type="compositionally biased region" description="Polar residues" evidence="1">
    <location>
        <begin position="158"/>
        <end position="168"/>
    </location>
</feature>
<sequence>MRSFSSEALEYQQTLEIENTWPEKLMYSIMIPHKAWAASEKVSAVVKFQPLVKGARVLHVTTTVNETVKLWARTGCQENTRVIASTKHDIVEGKAICVDEQQHRFRYPLIGNGHGHSHSHSHGHVRRYSASTTTPSTSGQPHAHHTNGNSYFPPAPMSTLSRSESPSHTPIELPPLTTTTTRSSSSSGGGAHSSTSSSPDASAEPSASSSSVDLPPQAGPSSQPLEDTEVSTDVVTTLNITVPLAATPSHSLEPIQVSHRVRWSILIANLDGHTSELRCSLPIHVLDARLAEEARVATLATRRLLLGAADVEGGEAVIGSGDEREEEAESLPSYPAHVRDRVANAYLPDAATMRVANAWVVNGISPVIPPSTSETSSGGGSPAAFAYETWQVGPGHSGERPPPRSEHLPHEPSAGGAAPLEWVNTELLLSLGREAPEAPIFQNHGNHHGQTQSQRATPPSRTPPEQQHQQQHQQSARPSRHGSRFASRANSRTASPERSRSSTELSDAARGEGGSETFVHGHSTASRNVHGLFQIAMRPFTSLTSTFSRSASHANLAALAGTPPSGAQTPREDGINGGAVVMTTQEMLHHAFTQVPDYDMASRGFLGGGIIPLSSLRDLPTYESVVGANAERRGSLGAGERSFSDGDLAGMFAAHRLGPRAGRSALGRAPPASGVAPAAVATP</sequence>
<feature type="compositionally biased region" description="Low complexity" evidence="1">
    <location>
        <begin position="174"/>
        <end position="211"/>
    </location>
</feature>
<dbReference type="SMART" id="SM01017">
    <property type="entry name" value="Arrestin_C"/>
    <property type="match status" value="1"/>
</dbReference>
<name>A0A2G8SQ84_9APHY</name>
<dbReference type="AlphaFoldDB" id="A0A2G8SQ84"/>
<dbReference type="OrthoDB" id="2333384at2759"/>
<evidence type="ECO:0000256" key="1">
    <source>
        <dbReference type="SAM" id="MobiDB-lite"/>
    </source>
</evidence>
<feature type="compositionally biased region" description="Basic and acidic residues" evidence="1">
    <location>
        <begin position="397"/>
        <end position="410"/>
    </location>
</feature>
<dbReference type="Proteomes" id="UP000230002">
    <property type="component" value="Unassembled WGS sequence"/>
</dbReference>
<reference evidence="3 4" key="1">
    <citation type="journal article" date="2015" name="Sci. Rep.">
        <title>Chromosome-level genome map provides insights into diverse defense mechanisms in the medicinal fungus Ganoderma sinense.</title>
        <authorList>
            <person name="Zhu Y."/>
            <person name="Xu J."/>
            <person name="Sun C."/>
            <person name="Zhou S."/>
            <person name="Xu H."/>
            <person name="Nelson D.R."/>
            <person name="Qian J."/>
            <person name="Song J."/>
            <person name="Luo H."/>
            <person name="Xiang L."/>
            <person name="Li Y."/>
            <person name="Xu Z."/>
            <person name="Ji A."/>
            <person name="Wang L."/>
            <person name="Lu S."/>
            <person name="Hayward A."/>
            <person name="Sun W."/>
            <person name="Li X."/>
            <person name="Schwartz D.C."/>
            <person name="Wang Y."/>
            <person name="Chen S."/>
        </authorList>
    </citation>
    <scope>NUCLEOTIDE SEQUENCE [LARGE SCALE GENOMIC DNA]</scope>
    <source>
        <strain evidence="3 4">ZZ0214-1</strain>
    </source>
</reference>
<dbReference type="STRING" id="1077348.A0A2G8SQ84"/>
<feature type="compositionally biased region" description="Polar residues" evidence="1">
    <location>
        <begin position="129"/>
        <end position="150"/>
    </location>
</feature>
<feature type="compositionally biased region" description="Basic residues" evidence="1">
    <location>
        <begin position="115"/>
        <end position="127"/>
    </location>
</feature>
<dbReference type="EMBL" id="AYKW01000002">
    <property type="protein sequence ID" value="PIL35926.1"/>
    <property type="molecule type" value="Genomic_DNA"/>
</dbReference>
<feature type="region of interest" description="Disordered" evidence="1">
    <location>
        <begin position="663"/>
        <end position="683"/>
    </location>
</feature>
<feature type="compositionally biased region" description="Polar residues" evidence="1">
    <location>
        <begin position="448"/>
        <end position="465"/>
    </location>
</feature>
<dbReference type="InterPro" id="IPR011022">
    <property type="entry name" value="Arrestin_C-like"/>
</dbReference>